<proteinExistence type="predicted"/>
<feature type="domain" description="Transmembrane protein 225" evidence="5">
    <location>
        <begin position="85"/>
        <end position="239"/>
    </location>
</feature>
<evidence type="ECO:0000256" key="1">
    <source>
        <dbReference type="ARBA" id="ARBA00004141"/>
    </source>
</evidence>
<dbReference type="InterPro" id="IPR057351">
    <property type="entry name" value="TM225_dom"/>
</dbReference>
<keyword evidence="4" id="KW-1133">Transmembrane helix</keyword>
<dbReference type="Proteomes" id="UP000314985">
    <property type="component" value="Unassembled WGS sequence"/>
</dbReference>
<evidence type="ECO:0000256" key="2">
    <source>
        <dbReference type="ARBA" id="ARBA00022692"/>
    </source>
</evidence>
<feature type="transmembrane region" description="Helical" evidence="4">
    <location>
        <begin position="79"/>
        <end position="104"/>
    </location>
</feature>
<dbReference type="Pfam" id="PF25452">
    <property type="entry name" value="TM225"/>
    <property type="match status" value="1"/>
</dbReference>
<reference evidence="7" key="1">
    <citation type="submission" date="2017-08" db="EMBL/GenBank/DDBJ databases">
        <title>USMARCv1.0.</title>
        <authorList>
            <person name="Hannum G.I."/>
            <person name="Koren S."/>
            <person name="Schroeder S.G."/>
            <person name="Chin S.C."/>
            <person name="Nonneman D.J."/>
            <person name="Becker S.A."/>
            <person name="Rosen B.D."/>
            <person name="Bickhart D.M."/>
            <person name="Putnam N.H."/>
            <person name="Green R.E."/>
            <person name="Tuggle C.K."/>
            <person name="Liu H."/>
            <person name="Rohrer G.A."/>
            <person name="Warr A."/>
            <person name="Hall R."/>
            <person name="Kim K."/>
            <person name="Hume D.A."/>
            <person name="Talbot R."/>
            <person name="Chow W."/>
            <person name="Howe K."/>
            <person name="Schwartz A.S."/>
            <person name="Watson M."/>
            <person name="Archibald A.L."/>
            <person name="Phillippy A.M."/>
            <person name="Smith T.P.L."/>
        </authorList>
    </citation>
    <scope>NUCLEOTIDE SEQUENCE [LARGE SCALE GENOMIC DNA]</scope>
</reference>
<name>A0A4X1UGE1_PIG</name>
<dbReference type="GO" id="GO:0016020">
    <property type="term" value="C:membrane"/>
    <property type="evidence" value="ECO:0007669"/>
    <property type="project" value="UniProtKB-SubCell"/>
</dbReference>
<dbReference type="AlphaFoldDB" id="A0A4X1UGE1"/>
<evidence type="ECO:0000256" key="4">
    <source>
        <dbReference type="SAM" id="Phobius"/>
    </source>
</evidence>
<comment type="subcellular location">
    <subcellularLocation>
        <location evidence="1">Membrane</location>
        <topology evidence="1">Multi-pass membrane protein</topology>
    </subcellularLocation>
</comment>
<dbReference type="Ensembl" id="ENSSSCT00070032400.1">
    <property type="protein sequence ID" value="ENSSSCP00070027044.1"/>
    <property type="gene ID" value="ENSSSCG00070016448.1"/>
</dbReference>
<feature type="transmembrane region" description="Helical" evidence="4">
    <location>
        <begin position="134"/>
        <end position="163"/>
    </location>
</feature>
<keyword evidence="2 4" id="KW-0812">Transmembrane</keyword>
<evidence type="ECO:0000313" key="6">
    <source>
        <dbReference type="Ensembl" id="ENSSSCP00070027044.1"/>
    </source>
</evidence>
<dbReference type="InterPro" id="IPR033542">
    <property type="entry name" value="TM225"/>
</dbReference>
<reference evidence="6" key="2">
    <citation type="submission" date="2025-08" db="UniProtKB">
        <authorList>
            <consortium name="Ensembl"/>
        </authorList>
    </citation>
    <scope>IDENTIFICATION</scope>
</reference>
<accession>A0A4X1UGE1</accession>
<sequence length="284" mass="32044">MGLQEDRPVSRWQKMVFLGSPKRSVRLVWLIRAKKSALSEPHVCANTCRHLLLDPVLSRHPPCSLVQVMLTLEDRDVKWFTWAVVLTSLGYLLLLLVSIFPFWVRLVKDESQEVFFSGLFENCFQIKCWKPRPLSIYIVLGRVFLLCAVLFSFLTVFAMVSFASDLFPGTWKHNLVSAFISFLTGACAFLALLLHALEMQSLRMKPNPPHFSVQWPYYALGFSILLFAAAGAICLVQETTCLCCHWLLIPPNTGEIQGIAHLESLGGDLSSVRKETLLKGETAI</sequence>
<dbReference type="PANTHER" id="PTHR36477:SF2">
    <property type="entry name" value="TRANSMEMBRANE PROTEIN 225B"/>
    <property type="match status" value="1"/>
</dbReference>
<protein>
    <recommendedName>
        <fullName evidence="5">Transmembrane protein 225 domain-containing protein</fullName>
    </recommendedName>
</protein>
<feature type="transmembrane region" description="Helical" evidence="4">
    <location>
        <begin position="215"/>
        <end position="233"/>
    </location>
</feature>
<dbReference type="PANTHER" id="PTHR36477">
    <property type="entry name" value="TRANSMEMBRANE PROTEIN 225"/>
    <property type="match status" value="1"/>
</dbReference>
<evidence type="ECO:0000259" key="5">
    <source>
        <dbReference type="Pfam" id="PF25452"/>
    </source>
</evidence>
<evidence type="ECO:0000256" key="3">
    <source>
        <dbReference type="ARBA" id="ARBA00023136"/>
    </source>
</evidence>
<feature type="transmembrane region" description="Helical" evidence="4">
    <location>
        <begin position="175"/>
        <end position="194"/>
    </location>
</feature>
<keyword evidence="3 4" id="KW-0472">Membrane</keyword>
<organism evidence="6 7">
    <name type="scientific">Sus scrofa</name>
    <name type="common">Pig</name>
    <dbReference type="NCBI Taxonomy" id="9823"/>
    <lineage>
        <taxon>Eukaryota</taxon>
        <taxon>Metazoa</taxon>
        <taxon>Chordata</taxon>
        <taxon>Craniata</taxon>
        <taxon>Vertebrata</taxon>
        <taxon>Euteleostomi</taxon>
        <taxon>Mammalia</taxon>
        <taxon>Eutheria</taxon>
        <taxon>Laurasiatheria</taxon>
        <taxon>Artiodactyla</taxon>
        <taxon>Suina</taxon>
        <taxon>Suidae</taxon>
        <taxon>Sus</taxon>
    </lineage>
</organism>
<evidence type="ECO:0000313" key="7">
    <source>
        <dbReference type="Proteomes" id="UP000314985"/>
    </source>
</evidence>